<dbReference type="VEuPathDB" id="ToxoDB:ETH_00032295"/>
<name>U6KWV4_EIMTE</name>
<dbReference type="Pfam" id="PF02317">
    <property type="entry name" value="Octopine_DH"/>
    <property type="match status" value="1"/>
</dbReference>
<dbReference type="PANTHER" id="PTHR38015:SF1">
    <property type="entry name" value="OPINE DEHYDROGENASE DOMAIN-CONTAINING PROTEIN"/>
    <property type="match status" value="1"/>
</dbReference>
<dbReference type="VEuPathDB" id="ToxoDB:ETH2_1054200"/>
<dbReference type="OMA" id="HPARYYS"/>
<accession>U6KWV4</accession>
<keyword evidence="3" id="KW-1185">Reference proteome</keyword>
<sequence length="463" mass="49565">MVIAATSQGSGSQGAGFSGVTTADAAAAAAAAGNSCTQGSCSGNSTWSSQGLQLACSMCVCVVGGGNIAAAAAAWLSRSSKSLCVHVLTRQPQRWSQRLRVRANPACRWAALQPYECNINLITSDAAAAVKGASLVMVAAPAHVHLELLRKVAPHLKPGCILGTLFGQGGFDWAVEAALGPAQGQLAAVFGLQHVPWLARWEEYGRAVELIGPKEFICAAVSPPCARPMVQLLLQLCFDQPCKLLPNFLCLTLTPSNQIIHPARYYSIFKDWDGEKVYKENEISWGLYTEFDAEAAKHLALLDGELQAIKKALVSRFPNLDLSTVLPIQERILQQYGDDVRDRTNLQTIVATNGGYASCRTPAAAVEGGFQPNLQSRLFQEDVPSGLCVLRGIAELAGVQTPEIDLMIEWHQKFMKVPFLKNKKLNQETLQLTTAPQRYGISTLGHLVATTLRGCGAAAHSAS</sequence>
<dbReference type="OrthoDB" id="6058913at2759"/>
<dbReference type="InterPro" id="IPR003421">
    <property type="entry name" value="Opine_DH"/>
</dbReference>
<dbReference type="AlphaFoldDB" id="U6KWV4"/>
<dbReference type="Gene3D" id="3.40.50.720">
    <property type="entry name" value="NAD(P)-binding Rossmann-like Domain"/>
    <property type="match status" value="1"/>
</dbReference>
<dbReference type="GeneID" id="25255525"/>
<dbReference type="InterPro" id="IPR051729">
    <property type="entry name" value="Opine/Lysopine_DH"/>
</dbReference>
<dbReference type="Proteomes" id="UP000030747">
    <property type="component" value="Unassembled WGS sequence"/>
</dbReference>
<protein>
    <submittedName>
        <fullName evidence="2">Opine dehydrogenase, putative</fullName>
    </submittedName>
</protein>
<reference evidence="2" key="1">
    <citation type="submission" date="2013-10" db="EMBL/GenBank/DDBJ databases">
        <title>Genomic analysis of the causative agents of coccidiosis in chickens.</title>
        <authorList>
            <person name="Reid A.J."/>
            <person name="Blake D."/>
            <person name="Billington K."/>
            <person name="Browne H."/>
            <person name="Dunn M."/>
            <person name="Hung S."/>
            <person name="Kawahara F."/>
            <person name="Miranda-Saavedra D."/>
            <person name="Mourier T."/>
            <person name="Nagra H."/>
            <person name="Otto T.D."/>
            <person name="Rawlings N."/>
            <person name="Sanchez A."/>
            <person name="Sanders M."/>
            <person name="Subramaniam C."/>
            <person name="Tay Y."/>
            <person name="Dear P."/>
            <person name="Doerig C."/>
            <person name="Gruber A."/>
            <person name="Parkinson J."/>
            <person name="Shirley M."/>
            <person name="Wan K.L."/>
            <person name="Berriman M."/>
            <person name="Tomley F."/>
            <person name="Pain A."/>
        </authorList>
    </citation>
    <scope>NUCLEOTIDE SEQUENCE [LARGE SCALE GENOMIC DNA]</scope>
    <source>
        <strain evidence="2">Houghton</strain>
    </source>
</reference>
<evidence type="ECO:0000313" key="3">
    <source>
        <dbReference type="Proteomes" id="UP000030747"/>
    </source>
</evidence>
<organism evidence="2 3">
    <name type="scientific">Eimeria tenella</name>
    <name type="common">Coccidian parasite</name>
    <dbReference type="NCBI Taxonomy" id="5802"/>
    <lineage>
        <taxon>Eukaryota</taxon>
        <taxon>Sar</taxon>
        <taxon>Alveolata</taxon>
        <taxon>Apicomplexa</taxon>
        <taxon>Conoidasida</taxon>
        <taxon>Coccidia</taxon>
        <taxon>Eucoccidiorida</taxon>
        <taxon>Eimeriorina</taxon>
        <taxon>Eimeriidae</taxon>
        <taxon>Eimeria</taxon>
    </lineage>
</organism>
<reference evidence="2" key="2">
    <citation type="submission" date="2013-10" db="EMBL/GenBank/DDBJ databases">
        <authorList>
            <person name="Aslett M."/>
        </authorList>
    </citation>
    <scope>NUCLEOTIDE SEQUENCE [LARGE SCALE GENOMIC DNA]</scope>
    <source>
        <strain evidence="2">Houghton</strain>
    </source>
</reference>
<dbReference type="InterPro" id="IPR013328">
    <property type="entry name" value="6PGD_dom2"/>
</dbReference>
<dbReference type="InterPro" id="IPR036291">
    <property type="entry name" value="NAD(P)-bd_dom_sf"/>
</dbReference>
<evidence type="ECO:0000313" key="2">
    <source>
        <dbReference type="EMBL" id="CDJ42627.1"/>
    </source>
</evidence>
<gene>
    <name evidence="2" type="ORF">ETH_00032295</name>
</gene>
<dbReference type="EMBL" id="HG675728">
    <property type="protein sequence ID" value="CDJ42627.1"/>
    <property type="molecule type" value="Genomic_DNA"/>
</dbReference>
<dbReference type="InterPro" id="IPR008927">
    <property type="entry name" value="6-PGluconate_DH-like_C_sf"/>
</dbReference>
<dbReference type="GO" id="GO:0016491">
    <property type="term" value="F:oxidoreductase activity"/>
    <property type="evidence" value="ECO:0007669"/>
    <property type="project" value="InterPro"/>
</dbReference>
<dbReference type="PANTHER" id="PTHR38015">
    <property type="entry name" value="BLR6086 PROTEIN"/>
    <property type="match status" value="1"/>
</dbReference>
<dbReference type="RefSeq" id="XP_013233377.1">
    <property type="nucleotide sequence ID" value="XM_013377923.1"/>
</dbReference>
<proteinExistence type="predicted"/>
<dbReference type="SUPFAM" id="SSF48179">
    <property type="entry name" value="6-phosphogluconate dehydrogenase C-terminal domain-like"/>
    <property type="match status" value="1"/>
</dbReference>
<evidence type="ECO:0000259" key="1">
    <source>
        <dbReference type="Pfam" id="PF02317"/>
    </source>
</evidence>
<feature type="domain" description="Opine dehydrogenase" evidence="1">
    <location>
        <begin position="246"/>
        <end position="415"/>
    </location>
</feature>
<dbReference type="Gene3D" id="1.10.1040.10">
    <property type="entry name" value="N-(1-d-carboxylethyl)-l-norvaline Dehydrogenase, domain 2"/>
    <property type="match status" value="1"/>
</dbReference>
<dbReference type="SUPFAM" id="SSF51735">
    <property type="entry name" value="NAD(P)-binding Rossmann-fold domains"/>
    <property type="match status" value="1"/>
</dbReference>